<dbReference type="InterPro" id="IPR004835">
    <property type="entry name" value="Chitin_synth"/>
</dbReference>
<dbReference type="GO" id="GO:0030428">
    <property type="term" value="C:cell septum"/>
    <property type="evidence" value="ECO:0007669"/>
    <property type="project" value="TreeGrafter"/>
</dbReference>
<evidence type="ECO:0000313" key="16">
    <source>
        <dbReference type="Proteomes" id="UP000717328"/>
    </source>
</evidence>
<dbReference type="InterPro" id="IPR013616">
    <property type="entry name" value="Chitin_synth_N"/>
</dbReference>
<dbReference type="GO" id="GO:0006031">
    <property type="term" value="P:chitin biosynthetic process"/>
    <property type="evidence" value="ECO:0007669"/>
    <property type="project" value="UniProtKB-UniRule"/>
</dbReference>
<evidence type="ECO:0000256" key="9">
    <source>
        <dbReference type="ARBA" id="ARBA00023316"/>
    </source>
</evidence>
<dbReference type="Pfam" id="PF08407">
    <property type="entry name" value="Chitin_synth_1N"/>
    <property type="match status" value="1"/>
</dbReference>
<evidence type="ECO:0000256" key="13">
    <source>
        <dbReference type="SAM" id="MobiDB-lite"/>
    </source>
</evidence>
<dbReference type="PANTHER" id="PTHR22914">
    <property type="entry name" value="CHITIN SYNTHASE"/>
    <property type="match status" value="1"/>
</dbReference>
<keyword evidence="7" id="KW-1133">Transmembrane helix</keyword>
<evidence type="ECO:0000256" key="11">
    <source>
        <dbReference type="ARBA" id="ARBA00048014"/>
    </source>
</evidence>
<feature type="compositionally biased region" description="Low complexity" evidence="13">
    <location>
        <begin position="24"/>
        <end position="36"/>
    </location>
</feature>
<sequence length="447" mass="50692">MSRYQEADEGQRRHYNDGYNPYEQQQQHQQFDNHNQPYSTHDPFANPQSYNSNTNPNPYQDPYHDAPLHDPYAQPQPPAAPYPGPPPPLDPYGRPSPSLSPHPLSPPPTLPPHLTFQPPGPPPPAMTPLSYGYARSPYEDHDIADNEHIDSGDMPLLRRNPSLSSYVNVEMPIPGAYDEDDANNIRYGRIPQRIPRRYKTIKKVELFHGNFVLDSEVPSKLLDMCALRNEREFTHMRYSAATCDPNDFKDSGFTLRQVHYDPPRRTELFIVMTMYNEDEELFCRTMHGVIKNVAHLCKRDRSKTWGKDGWKKVVVCIVSDGRGKINSRTLSVIAAMGAYQEAVAKNEVNKVPVTAHIYEYTTQISVTPSLKIEGPEKGVVPVQIIFCLKEKNQKKINSHRWFFNAFGPLLQPNVCVLLDVGTMPGPTSIYHLWKAFDINSNVGGACG</sequence>
<evidence type="ECO:0000256" key="6">
    <source>
        <dbReference type="ARBA" id="ARBA00022692"/>
    </source>
</evidence>
<feature type="compositionally biased region" description="Pro residues" evidence="13">
    <location>
        <begin position="74"/>
        <end position="90"/>
    </location>
</feature>
<name>A0A9P7GFU0_9AGAR</name>
<reference evidence="15" key="2">
    <citation type="submission" date="2021-10" db="EMBL/GenBank/DDBJ databases">
        <title>Phylogenomics reveals ancestral predisposition of the termite-cultivated fungus Termitomyces towards a domesticated lifestyle.</title>
        <authorList>
            <person name="Auxier B."/>
            <person name="Grum-Grzhimaylo A."/>
            <person name="Cardenas M.E."/>
            <person name="Lodge J.D."/>
            <person name="Laessoe T."/>
            <person name="Pedersen O."/>
            <person name="Smith M.E."/>
            <person name="Kuyper T.W."/>
            <person name="Franco-Molano E.A."/>
            <person name="Baroni T.J."/>
            <person name="Aanen D.K."/>
        </authorList>
    </citation>
    <scope>NUCLEOTIDE SEQUENCE</scope>
    <source>
        <strain evidence="15">D49</strain>
    </source>
</reference>
<gene>
    <name evidence="15" type="primary">CHS4_1</name>
    <name evidence="15" type="ORF">H0H81_001885</name>
</gene>
<feature type="compositionally biased region" description="Basic and acidic residues" evidence="13">
    <location>
        <begin position="1"/>
        <end position="16"/>
    </location>
</feature>
<feature type="region of interest" description="Disordered" evidence="13">
    <location>
        <begin position="1"/>
        <end position="137"/>
    </location>
</feature>
<dbReference type="AlphaFoldDB" id="A0A9P7GFU0"/>
<feature type="compositionally biased region" description="Pro residues" evidence="13">
    <location>
        <begin position="98"/>
        <end position="111"/>
    </location>
</feature>
<evidence type="ECO:0000256" key="12">
    <source>
        <dbReference type="RuleBase" id="RU366040"/>
    </source>
</evidence>
<dbReference type="GO" id="GO:0004100">
    <property type="term" value="F:chitin synthase activity"/>
    <property type="evidence" value="ECO:0007669"/>
    <property type="project" value="UniProtKB-UniRule"/>
</dbReference>
<protein>
    <recommendedName>
        <fullName evidence="2 12">Chitin synthase</fullName>
        <ecNumber evidence="2 12">2.4.1.16</ecNumber>
    </recommendedName>
</protein>
<evidence type="ECO:0000256" key="1">
    <source>
        <dbReference type="ARBA" id="ARBA00004651"/>
    </source>
</evidence>
<keyword evidence="3 12" id="KW-1003">Cell membrane</keyword>
<keyword evidence="5 12" id="KW-0808">Transferase</keyword>
<dbReference type="EC" id="2.4.1.16" evidence="2 12"/>
<evidence type="ECO:0000313" key="15">
    <source>
        <dbReference type="EMBL" id="KAG5649817.1"/>
    </source>
</evidence>
<evidence type="ECO:0000256" key="5">
    <source>
        <dbReference type="ARBA" id="ARBA00022679"/>
    </source>
</evidence>
<organism evidence="15 16">
    <name type="scientific">Sphagnurus paluster</name>
    <dbReference type="NCBI Taxonomy" id="117069"/>
    <lineage>
        <taxon>Eukaryota</taxon>
        <taxon>Fungi</taxon>
        <taxon>Dikarya</taxon>
        <taxon>Basidiomycota</taxon>
        <taxon>Agaricomycotina</taxon>
        <taxon>Agaricomycetes</taxon>
        <taxon>Agaricomycetidae</taxon>
        <taxon>Agaricales</taxon>
        <taxon>Tricholomatineae</taxon>
        <taxon>Lyophyllaceae</taxon>
        <taxon>Sphagnurus</taxon>
    </lineage>
</organism>
<keyword evidence="9 12" id="KW-0961">Cell wall biogenesis/degradation</keyword>
<proteinExistence type="inferred from homology"/>
<comment type="function">
    <text evidence="10 12">Polymerizes chitin, a structural polymer of the cell wall and septum, by transferring the sugar moiety of UDP-GlcNAc to the non-reducing end of the growing chitin polymer.</text>
</comment>
<evidence type="ECO:0000256" key="4">
    <source>
        <dbReference type="ARBA" id="ARBA00022676"/>
    </source>
</evidence>
<comment type="similarity">
    <text evidence="12">Belongs to the chitin synthase family.</text>
</comment>
<comment type="subcellular location">
    <subcellularLocation>
        <location evidence="1 12">Cell membrane</location>
        <topology evidence="1 12">Multi-pass membrane protein</topology>
    </subcellularLocation>
</comment>
<dbReference type="OrthoDB" id="26569at2759"/>
<dbReference type="PANTHER" id="PTHR22914:SF9">
    <property type="entry name" value="CHITIN SYNTHASE 1"/>
    <property type="match status" value="1"/>
</dbReference>
<dbReference type="GO" id="GO:0005886">
    <property type="term" value="C:plasma membrane"/>
    <property type="evidence" value="ECO:0007669"/>
    <property type="project" value="UniProtKB-SubCell"/>
</dbReference>
<comment type="caution">
    <text evidence="15">The sequence shown here is derived from an EMBL/GenBank/DDBJ whole genome shotgun (WGS) entry which is preliminary data.</text>
</comment>
<evidence type="ECO:0000256" key="10">
    <source>
        <dbReference type="ARBA" id="ARBA00024009"/>
    </source>
</evidence>
<dbReference type="Proteomes" id="UP000717328">
    <property type="component" value="Unassembled WGS sequence"/>
</dbReference>
<evidence type="ECO:0000256" key="2">
    <source>
        <dbReference type="ARBA" id="ARBA00012543"/>
    </source>
</evidence>
<feature type="domain" description="Chitin synthase N-terminal" evidence="14">
    <location>
        <begin position="199"/>
        <end position="267"/>
    </location>
</feature>
<dbReference type="EMBL" id="JABCKI010000689">
    <property type="protein sequence ID" value="KAG5649817.1"/>
    <property type="molecule type" value="Genomic_DNA"/>
</dbReference>
<keyword evidence="16" id="KW-1185">Reference proteome</keyword>
<dbReference type="Pfam" id="PF01644">
    <property type="entry name" value="Chitin_synth_1"/>
    <property type="match status" value="1"/>
</dbReference>
<evidence type="ECO:0000256" key="7">
    <source>
        <dbReference type="ARBA" id="ARBA00022989"/>
    </source>
</evidence>
<keyword evidence="8" id="KW-0472">Membrane</keyword>
<dbReference type="GO" id="GO:0071555">
    <property type="term" value="P:cell wall organization"/>
    <property type="evidence" value="ECO:0007669"/>
    <property type="project" value="UniProtKB-KW"/>
</dbReference>
<evidence type="ECO:0000256" key="8">
    <source>
        <dbReference type="ARBA" id="ARBA00023136"/>
    </source>
</evidence>
<evidence type="ECO:0000259" key="14">
    <source>
        <dbReference type="Pfam" id="PF08407"/>
    </source>
</evidence>
<evidence type="ECO:0000256" key="3">
    <source>
        <dbReference type="ARBA" id="ARBA00022475"/>
    </source>
</evidence>
<keyword evidence="6" id="KW-0812">Transmembrane</keyword>
<accession>A0A9P7GFU0</accession>
<reference evidence="15" key="1">
    <citation type="submission" date="2021-02" db="EMBL/GenBank/DDBJ databases">
        <authorList>
            <person name="Nieuwenhuis M."/>
            <person name="Van De Peppel L.J.J."/>
        </authorList>
    </citation>
    <scope>NUCLEOTIDE SEQUENCE</scope>
    <source>
        <strain evidence="15">D49</strain>
    </source>
</reference>
<keyword evidence="4 12" id="KW-0328">Glycosyltransferase</keyword>
<feature type="compositionally biased region" description="Polar residues" evidence="13">
    <location>
        <begin position="46"/>
        <end position="58"/>
    </location>
</feature>
<comment type="catalytic activity">
    <reaction evidence="11 12">
        <text>[(1-&gt;4)-N-acetyl-beta-D-glucosaminyl](n) + UDP-N-acetyl-alpha-D-glucosamine = [(1-&gt;4)-N-acetyl-beta-D-glucosaminyl](n+1) + UDP + H(+)</text>
        <dbReference type="Rhea" id="RHEA:16637"/>
        <dbReference type="Rhea" id="RHEA-COMP:9593"/>
        <dbReference type="Rhea" id="RHEA-COMP:9595"/>
        <dbReference type="ChEBI" id="CHEBI:15378"/>
        <dbReference type="ChEBI" id="CHEBI:17029"/>
        <dbReference type="ChEBI" id="CHEBI:57705"/>
        <dbReference type="ChEBI" id="CHEBI:58223"/>
        <dbReference type="EC" id="2.4.1.16"/>
    </reaction>
</comment>